<dbReference type="Proteomes" id="UP000479241">
    <property type="component" value="Unassembled WGS sequence"/>
</dbReference>
<keyword evidence="1" id="KW-1133">Transmembrane helix</keyword>
<evidence type="ECO:0008006" key="4">
    <source>
        <dbReference type="Google" id="ProtNLM"/>
    </source>
</evidence>
<dbReference type="EMBL" id="JAAGWG010000001">
    <property type="protein sequence ID" value="NEK84257.1"/>
    <property type="molecule type" value="Genomic_DNA"/>
</dbReference>
<accession>A0A6L9VWW8</accession>
<feature type="transmembrane region" description="Helical" evidence="1">
    <location>
        <begin position="165"/>
        <end position="186"/>
    </location>
</feature>
<organism evidence="2 3">
    <name type="scientific">Blastococcus saxobsidens</name>
    <dbReference type="NCBI Taxonomy" id="138336"/>
    <lineage>
        <taxon>Bacteria</taxon>
        <taxon>Bacillati</taxon>
        <taxon>Actinomycetota</taxon>
        <taxon>Actinomycetes</taxon>
        <taxon>Geodermatophilales</taxon>
        <taxon>Geodermatophilaceae</taxon>
        <taxon>Blastococcus</taxon>
    </lineage>
</organism>
<reference evidence="2 3" key="1">
    <citation type="submission" date="2019-12" db="EMBL/GenBank/DDBJ databases">
        <title>the WGS of Blastococcus saxobsidens 67B17.</title>
        <authorList>
            <person name="Jiang Z."/>
        </authorList>
    </citation>
    <scope>NUCLEOTIDE SEQUENCE [LARGE SCALE GENOMIC DNA]</scope>
    <source>
        <strain evidence="2 3">67B17</strain>
    </source>
</reference>
<feature type="transmembrane region" description="Helical" evidence="1">
    <location>
        <begin position="297"/>
        <end position="316"/>
    </location>
</feature>
<gene>
    <name evidence="2" type="ORF">GCU60_00505</name>
</gene>
<feature type="transmembrane region" description="Helical" evidence="1">
    <location>
        <begin position="85"/>
        <end position="103"/>
    </location>
</feature>
<comment type="caution">
    <text evidence="2">The sequence shown here is derived from an EMBL/GenBank/DDBJ whole genome shotgun (WGS) entry which is preliminary data.</text>
</comment>
<feature type="transmembrane region" description="Helical" evidence="1">
    <location>
        <begin position="37"/>
        <end position="56"/>
    </location>
</feature>
<name>A0A6L9VWW8_9ACTN</name>
<keyword evidence="1" id="KW-0472">Membrane</keyword>
<keyword evidence="1" id="KW-0812">Transmembrane</keyword>
<evidence type="ECO:0000313" key="3">
    <source>
        <dbReference type="Proteomes" id="UP000479241"/>
    </source>
</evidence>
<dbReference type="RefSeq" id="WP_163201681.1">
    <property type="nucleotide sequence ID" value="NZ_JAAGWG010000001.1"/>
</dbReference>
<feature type="transmembrane region" description="Helical" evidence="1">
    <location>
        <begin position="328"/>
        <end position="346"/>
    </location>
</feature>
<feature type="transmembrane region" description="Helical" evidence="1">
    <location>
        <begin position="198"/>
        <end position="218"/>
    </location>
</feature>
<evidence type="ECO:0000313" key="2">
    <source>
        <dbReference type="EMBL" id="NEK84257.1"/>
    </source>
</evidence>
<evidence type="ECO:0000256" key="1">
    <source>
        <dbReference type="SAM" id="Phobius"/>
    </source>
</evidence>
<feature type="transmembrane region" description="Helical" evidence="1">
    <location>
        <begin position="7"/>
        <end position="25"/>
    </location>
</feature>
<proteinExistence type="predicted"/>
<dbReference type="AlphaFoldDB" id="A0A6L9VWW8"/>
<feature type="transmembrane region" description="Helical" evidence="1">
    <location>
        <begin position="274"/>
        <end position="290"/>
    </location>
</feature>
<feature type="transmembrane region" description="Helical" evidence="1">
    <location>
        <begin position="63"/>
        <end position="79"/>
    </location>
</feature>
<sequence>MSMLEKLGLLGVAGMSASILIQSLIRDGLRLRVNGTGSLIVGVLCLGAIGNLLTGGPLASQRWLVLALAVALVALVPHSRGAHLGAIAFGGLVLVASFALAATSEQHGTRACRFDKCGPLDVLITGIYPNENALALVLALTLPFLFLVPRRGARDALMLLIGVDIWLIGSRTALLGVAAAAAYWCIERWAVRRVGMILGWLVLLGGVAAELLLPLLAAPNSFTGRPQLWQLAATAEGASVIVGQGWGALERRFAEGGRIEGASAYSLHNQIVDVYFVAGGLGLIFFAIFVTQVSVRLGSYGAASLSLVAVPIWIGVLERPWSVGQVDWLTWSLIGTCLVALSQASTGTRQVRKEIRNVRVALAD</sequence>
<feature type="transmembrane region" description="Helical" evidence="1">
    <location>
        <begin position="133"/>
        <end position="153"/>
    </location>
</feature>
<protein>
    <recommendedName>
        <fullName evidence="4">O-antigen ligase family protein</fullName>
    </recommendedName>
</protein>